<keyword evidence="6" id="KW-1185">Reference proteome</keyword>
<dbReference type="Pfam" id="PF07593">
    <property type="entry name" value="UnbV_ASPIC"/>
    <property type="match status" value="1"/>
</dbReference>
<dbReference type="AlphaFoldDB" id="A0A2D0N4W9"/>
<evidence type="ECO:0008006" key="7">
    <source>
        <dbReference type="Google" id="ProtNLM"/>
    </source>
</evidence>
<dbReference type="Pfam" id="PF18962">
    <property type="entry name" value="Por_Secre_tail"/>
    <property type="match status" value="1"/>
</dbReference>
<evidence type="ECO:0000256" key="1">
    <source>
        <dbReference type="ARBA" id="ARBA00022729"/>
    </source>
</evidence>
<feature type="chain" id="PRO_5012316384" description="T9SS type A sorting domain-containing protein" evidence="2">
    <location>
        <begin position="25"/>
        <end position="581"/>
    </location>
</feature>
<feature type="domain" description="ASPIC/UnbV" evidence="3">
    <location>
        <begin position="408"/>
        <end position="475"/>
    </location>
</feature>
<dbReference type="Gene3D" id="2.130.10.130">
    <property type="entry name" value="Integrin alpha, N-terminal"/>
    <property type="match status" value="2"/>
</dbReference>
<evidence type="ECO:0000259" key="3">
    <source>
        <dbReference type="Pfam" id="PF07593"/>
    </source>
</evidence>
<feature type="signal peptide" evidence="2">
    <location>
        <begin position="1"/>
        <end position="24"/>
    </location>
</feature>
<organism evidence="5 6">
    <name type="scientific">Flavilitoribacter nigricans (strain ATCC 23147 / DSM 23189 / NBRC 102662 / NCIMB 1420 / SS-2)</name>
    <name type="common">Lewinella nigricans</name>
    <dbReference type="NCBI Taxonomy" id="1122177"/>
    <lineage>
        <taxon>Bacteria</taxon>
        <taxon>Pseudomonadati</taxon>
        <taxon>Bacteroidota</taxon>
        <taxon>Saprospiria</taxon>
        <taxon>Saprospirales</taxon>
        <taxon>Lewinellaceae</taxon>
        <taxon>Flavilitoribacter</taxon>
    </lineage>
</organism>
<proteinExistence type="predicted"/>
<evidence type="ECO:0000313" key="6">
    <source>
        <dbReference type="Proteomes" id="UP000223913"/>
    </source>
</evidence>
<accession>A0A2D0N4W9</accession>
<evidence type="ECO:0000259" key="4">
    <source>
        <dbReference type="Pfam" id="PF18962"/>
    </source>
</evidence>
<keyword evidence="1 2" id="KW-0732">Signal</keyword>
<gene>
    <name evidence="5" type="ORF">CRP01_27470</name>
</gene>
<dbReference type="OrthoDB" id="9816120at2"/>
<dbReference type="InterPro" id="IPR028994">
    <property type="entry name" value="Integrin_alpha_N"/>
</dbReference>
<dbReference type="Pfam" id="PF13517">
    <property type="entry name" value="FG-GAP_3"/>
    <property type="match status" value="2"/>
</dbReference>
<dbReference type="SUPFAM" id="SSF69318">
    <property type="entry name" value="Integrin alpha N-terminal domain"/>
    <property type="match status" value="2"/>
</dbReference>
<dbReference type="InterPro" id="IPR027039">
    <property type="entry name" value="Crtac1"/>
</dbReference>
<dbReference type="RefSeq" id="WP_099153262.1">
    <property type="nucleotide sequence ID" value="NZ_PDUD01000032.1"/>
</dbReference>
<dbReference type="InterPro" id="IPR026444">
    <property type="entry name" value="Secre_tail"/>
</dbReference>
<name>A0A2D0N4W9_FLAN2</name>
<feature type="domain" description="Secretion system C-terminal sorting" evidence="4">
    <location>
        <begin position="499"/>
        <end position="574"/>
    </location>
</feature>
<dbReference type="InterPro" id="IPR011519">
    <property type="entry name" value="UnbV_ASPIC"/>
</dbReference>
<dbReference type="PANTHER" id="PTHR16026">
    <property type="entry name" value="CARTILAGE ACIDIC PROTEIN 1"/>
    <property type="match status" value="1"/>
</dbReference>
<dbReference type="InterPro" id="IPR013517">
    <property type="entry name" value="FG-GAP"/>
</dbReference>
<dbReference type="NCBIfam" id="TIGR04183">
    <property type="entry name" value="Por_Secre_tail"/>
    <property type="match status" value="1"/>
</dbReference>
<evidence type="ECO:0000256" key="2">
    <source>
        <dbReference type="SAM" id="SignalP"/>
    </source>
</evidence>
<dbReference type="EMBL" id="PDUD01000032">
    <property type="protein sequence ID" value="PHN03426.1"/>
    <property type="molecule type" value="Genomic_DNA"/>
</dbReference>
<sequence length="581" mass="63480">MKNNAAFRVGLMLLFISGVCSVRAQFEDRTAVAGIGNTGQHRGISIIDFDQDGWEDLYFTRLDGANLLYRNEGNGTFTEIAAAAGIAYAGASGTAVWGDLDNDNWPDLVLANRREPSRIYRNNGDGTFTDITAGSGVVVNAQVMSVSLADVDSDGHLDLYFANLGEQNAFYLNNGDGTFADYTYASGALDEGIAMGTVFFDYDRDGDPDLYLTHDANQPNILYQNVGGGHFVDVSRASGLDLAAQGMGVDVADIDGDGWLDVYVTNLYENILFRNRGDGTFENIAARAGVTDRGMGWGTLFLDYDNDSRPDLYVANETNFGVAYQFYDNILYRNVDGSIFETVSDQNAVKSPFGGYGVAGADLDQNGQVDLVIANSGQDGNQLLLNFQPNDHHWTTIRLRGTRSNRSAIGARVQVESGDLVLVDEVIAGSGFSGQNSLYLHFGLGDRNRIDRLTISWPGGEEEIFEDLPADQLLTFVETVGITAGRELPLSSGLEAKVSPNPSNGLFSLQLKLPASVKNYQLSIFNTYGQLMYRDQEPVLSKQVITRTLNVKDKLVPGIYYLQLISGRQSRTLKILFQHEE</sequence>
<evidence type="ECO:0000313" key="5">
    <source>
        <dbReference type="EMBL" id="PHN03426.1"/>
    </source>
</evidence>
<dbReference type="PANTHER" id="PTHR16026:SF0">
    <property type="entry name" value="CARTILAGE ACIDIC PROTEIN 1"/>
    <property type="match status" value="1"/>
</dbReference>
<comment type="caution">
    <text evidence="5">The sequence shown here is derived from an EMBL/GenBank/DDBJ whole genome shotgun (WGS) entry which is preliminary data.</text>
</comment>
<reference evidence="5 6" key="1">
    <citation type="submission" date="2017-10" db="EMBL/GenBank/DDBJ databases">
        <title>The draft genome sequence of Lewinella nigricans NBRC 102662.</title>
        <authorList>
            <person name="Wang K."/>
        </authorList>
    </citation>
    <scope>NUCLEOTIDE SEQUENCE [LARGE SCALE GENOMIC DNA]</scope>
    <source>
        <strain evidence="5 6">NBRC 102662</strain>
    </source>
</reference>
<protein>
    <recommendedName>
        <fullName evidence="7">T9SS type A sorting domain-containing protein</fullName>
    </recommendedName>
</protein>
<dbReference type="Proteomes" id="UP000223913">
    <property type="component" value="Unassembled WGS sequence"/>
</dbReference>